<evidence type="ECO:0000313" key="14">
    <source>
        <dbReference type="Proteomes" id="UP000198995"/>
    </source>
</evidence>
<evidence type="ECO:0000256" key="6">
    <source>
        <dbReference type="ARBA" id="ARBA00023002"/>
    </source>
</evidence>
<dbReference type="GO" id="GO:0008839">
    <property type="term" value="F:4-hydroxy-tetrahydrodipicolinate reductase"/>
    <property type="evidence" value="ECO:0007669"/>
    <property type="project" value="UniProtKB-UniRule"/>
</dbReference>
<evidence type="ECO:0000256" key="9">
    <source>
        <dbReference type="HAMAP-Rule" id="MF_00102"/>
    </source>
</evidence>
<dbReference type="InterPro" id="IPR000846">
    <property type="entry name" value="DapB_N"/>
</dbReference>
<dbReference type="SUPFAM" id="SSF55347">
    <property type="entry name" value="Glyceraldehyde-3-phosphate dehydrogenase-like, C-terminal domain"/>
    <property type="match status" value="1"/>
</dbReference>
<keyword evidence="14" id="KW-1185">Reference proteome</keyword>
<dbReference type="SUPFAM" id="SSF51735">
    <property type="entry name" value="NAD(P)-binding Rossmann-fold domains"/>
    <property type="match status" value="1"/>
</dbReference>
<feature type="binding site" evidence="9">
    <location>
        <begin position="107"/>
        <end position="110"/>
    </location>
    <ligand>
        <name>NAD(+)</name>
        <dbReference type="ChEBI" id="CHEBI:57540"/>
    </ligand>
</feature>
<name>A0A1G6WLY8_PEPNI</name>
<dbReference type="EMBL" id="FNAF01000005">
    <property type="protein sequence ID" value="SDD66096.1"/>
    <property type="molecule type" value="Genomic_DNA"/>
</dbReference>
<dbReference type="Gene3D" id="3.30.360.10">
    <property type="entry name" value="Dihydrodipicolinate Reductase, domain 2"/>
    <property type="match status" value="1"/>
</dbReference>
<dbReference type="RefSeq" id="WP_091791746.1">
    <property type="nucleotide sequence ID" value="NZ_FNAF01000005.1"/>
</dbReference>
<accession>A0A1G6WLY8</accession>
<feature type="domain" description="Dihydrodipicolinate reductase C-terminal" evidence="12">
    <location>
        <begin position="113"/>
        <end position="244"/>
    </location>
</feature>
<dbReference type="InterPro" id="IPR023940">
    <property type="entry name" value="DHDPR_bac"/>
</dbReference>
<dbReference type="CDD" id="cd02274">
    <property type="entry name" value="DHDPR_N"/>
    <property type="match status" value="1"/>
</dbReference>
<comment type="function">
    <text evidence="9">Catalyzes the conversion of 4-hydroxy-tetrahydrodipicolinate (HTPA) to tetrahydrodipicolinate.</text>
</comment>
<feature type="binding site" evidence="9">
    <location>
        <position position="140"/>
    </location>
    <ligand>
        <name>(S)-2,3,4,5-tetrahydrodipicolinate</name>
        <dbReference type="ChEBI" id="CHEBI:16845"/>
    </ligand>
</feature>
<feature type="active site" description="Proton donor" evidence="9">
    <location>
        <position position="143"/>
    </location>
</feature>
<keyword evidence="2 9" id="KW-0963">Cytoplasm</keyword>
<dbReference type="PROSITE" id="PS01298">
    <property type="entry name" value="DAPB"/>
    <property type="match status" value="1"/>
</dbReference>
<dbReference type="PANTHER" id="PTHR20836:SF7">
    <property type="entry name" value="4-HYDROXY-TETRAHYDRODIPICOLINATE REDUCTASE"/>
    <property type="match status" value="1"/>
</dbReference>
<comment type="caution">
    <text evidence="9">Lacks conserved residue(s) required for the propagation of feature annotation.</text>
</comment>
<evidence type="ECO:0000256" key="1">
    <source>
        <dbReference type="ARBA" id="ARBA00006642"/>
    </source>
</evidence>
<evidence type="ECO:0000259" key="11">
    <source>
        <dbReference type="Pfam" id="PF01113"/>
    </source>
</evidence>
<dbReference type="Pfam" id="PF01113">
    <property type="entry name" value="DapB_N"/>
    <property type="match status" value="1"/>
</dbReference>
<dbReference type="OrthoDB" id="9790352at2"/>
<feature type="binding site" evidence="9">
    <location>
        <begin position="149"/>
        <end position="150"/>
    </location>
    <ligand>
        <name>(S)-2,3,4,5-tetrahydrodipicolinate</name>
        <dbReference type="ChEBI" id="CHEBI:16845"/>
    </ligand>
</feature>
<keyword evidence="7 9" id="KW-0520">NAD</keyword>
<organism evidence="13 14">
    <name type="scientific">Peptococcus niger</name>
    <dbReference type="NCBI Taxonomy" id="2741"/>
    <lineage>
        <taxon>Bacteria</taxon>
        <taxon>Bacillati</taxon>
        <taxon>Bacillota</taxon>
        <taxon>Clostridia</taxon>
        <taxon>Eubacteriales</taxon>
        <taxon>Peptococcaceae</taxon>
        <taxon>Peptococcus</taxon>
    </lineage>
</organism>
<evidence type="ECO:0000256" key="8">
    <source>
        <dbReference type="ARBA" id="ARBA00023154"/>
    </source>
</evidence>
<comment type="pathway">
    <text evidence="9">Amino-acid biosynthesis; L-lysine biosynthesis via DAP pathway; (S)-tetrahydrodipicolinate from L-aspartate: step 4/4.</text>
</comment>
<dbReference type="PANTHER" id="PTHR20836">
    <property type="entry name" value="DIHYDRODIPICOLINATE REDUCTASE"/>
    <property type="match status" value="1"/>
</dbReference>
<feature type="binding site" evidence="9">
    <location>
        <begin position="83"/>
        <end position="85"/>
    </location>
    <ligand>
        <name>NAD(+)</name>
        <dbReference type="ChEBI" id="CHEBI:57540"/>
    </ligand>
</feature>
<dbReference type="AlphaFoldDB" id="A0A1G6WLY8"/>
<dbReference type="GO" id="GO:0005829">
    <property type="term" value="C:cytosol"/>
    <property type="evidence" value="ECO:0007669"/>
    <property type="project" value="TreeGrafter"/>
</dbReference>
<keyword evidence="5 9" id="KW-0220">Diaminopimelate biosynthesis</keyword>
<keyword evidence="8 9" id="KW-0457">Lysine biosynthesis</keyword>
<protein>
    <recommendedName>
        <fullName evidence="9 10">4-hydroxy-tetrahydrodipicolinate reductase</fullName>
        <shortName evidence="9">HTPA reductase</shortName>
        <ecNumber evidence="9 10">1.17.1.8</ecNumber>
    </recommendedName>
</protein>
<dbReference type="PIRSF" id="PIRSF000161">
    <property type="entry name" value="DHPR"/>
    <property type="match status" value="1"/>
</dbReference>
<dbReference type="NCBIfam" id="TIGR00036">
    <property type="entry name" value="dapB"/>
    <property type="match status" value="1"/>
</dbReference>
<evidence type="ECO:0000259" key="12">
    <source>
        <dbReference type="Pfam" id="PF05173"/>
    </source>
</evidence>
<keyword evidence="4 9" id="KW-0521">NADP</keyword>
<comment type="similarity">
    <text evidence="1 9">Belongs to the DapB family.</text>
</comment>
<dbReference type="GO" id="GO:0050661">
    <property type="term" value="F:NADP binding"/>
    <property type="evidence" value="ECO:0007669"/>
    <property type="project" value="UniProtKB-UniRule"/>
</dbReference>
<dbReference type="GO" id="GO:0051287">
    <property type="term" value="F:NAD binding"/>
    <property type="evidence" value="ECO:0007669"/>
    <property type="project" value="UniProtKB-UniRule"/>
</dbReference>
<comment type="catalytic activity">
    <reaction evidence="9">
        <text>(S)-2,3,4,5-tetrahydrodipicolinate + NAD(+) + H2O = (2S,4S)-4-hydroxy-2,3,4,5-tetrahydrodipicolinate + NADH + H(+)</text>
        <dbReference type="Rhea" id="RHEA:35323"/>
        <dbReference type="ChEBI" id="CHEBI:15377"/>
        <dbReference type="ChEBI" id="CHEBI:15378"/>
        <dbReference type="ChEBI" id="CHEBI:16845"/>
        <dbReference type="ChEBI" id="CHEBI:57540"/>
        <dbReference type="ChEBI" id="CHEBI:57945"/>
        <dbReference type="ChEBI" id="CHEBI:67139"/>
        <dbReference type="EC" id="1.17.1.8"/>
    </reaction>
</comment>
<evidence type="ECO:0000256" key="5">
    <source>
        <dbReference type="ARBA" id="ARBA00022915"/>
    </source>
</evidence>
<feature type="domain" description="Dihydrodipicolinate reductase N-terminal" evidence="11">
    <location>
        <begin position="1"/>
        <end position="110"/>
    </location>
</feature>
<evidence type="ECO:0000256" key="2">
    <source>
        <dbReference type="ARBA" id="ARBA00022490"/>
    </source>
</evidence>
<feature type="binding site" evidence="9">
    <location>
        <begin position="7"/>
        <end position="12"/>
    </location>
    <ligand>
        <name>NAD(+)</name>
        <dbReference type="ChEBI" id="CHEBI:57540"/>
    </ligand>
</feature>
<dbReference type="HAMAP" id="MF_00102">
    <property type="entry name" value="DapB"/>
    <property type="match status" value="1"/>
</dbReference>
<dbReference type="GO" id="GO:0016726">
    <property type="term" value="F:oxidoreductase activity, acting on CH or CH2 groups, NAD or NADP as acceptor"/>
    <property type="evidence" value="ECO:0007669"/>
    <property type="project" value="UniProtKB-UniRule"/>
</dbReference>
<evidence type="ECO:0000256" key="4">
    <source>
        <dbReference type="ARBA" id="ARBA00022857"/>
    </source>
</evidence>
<dbReference type="Proteomes" id="UP000198995">
    <property type="component" value="Unassembled WGS sequence"/>
</dbReference>
<gene>
    <name evidence="9" type="primary">dapB</name>
    <name evidence="13" type="ORF">SAMN04489866_10570</name>
</gene>
<evidence type="ECO:0000256" key="3">
    <source>
        <dbReference type="ARBA" id="ARBA00022605"/>
    </source>
</evidence>
<reference evidence="13 14" key="1">
    <citation type="submission" date="2016-10" db="EMBL/GenBank/DDBJ databases">
        <authorList>
            <person name="de Groot N.N."/>
        </authorList>
    </citation>
    <scope>NUCLEOTIDE SEQUENCE [LARGE SCALE GENOMIC DNA]</scope>
    <source>
        <strain evidence="13 14">DSM 20475</strain>
    </source>
</reference>
<comment type="catalytic activity">
    <reaction evidence="9">
        <text>(S)-2,3,4,5-tetrahydrodipicolinate + NADP(+) + H2O = (2S,4S)-4-hydroxy-2,3,4,5-tetrahydrodipicolinate + NADPH + H(+)</text>
        <dbReference type="Rhea" id="RHEA:35331"/>
        <dbReference type="ChEBI" id="CHEBI:15377"/>
        <dbReference type="ChEBI" id="CHEBI:15378"/>
        <dbReference type="ChEBI" id="CHEBI:16845"/>
        <dbReference type="ChEBI" id="CHEBI:57783"/>
        <dbReference type="ChEBI" id="CHEBI:58349"/>
        <dbReference type="ChEBI" id="CHEBI:67139"/>
        <dbReference type="EC" id="1.17.1.8"/>
    </reaction>
</comment>
<keyword evidence="6 9" id="KW-0560">Oxidoreductase</keyword>
<comment type="subunit">
    <text evidence="9">Homotetramer.</text>
</comment>
<dbReference type="InterPro" id="IPR036291">
    <property type="entry name" value="NAD(P)-bd_dom_sf"/>
</dbReference>
<dbReference type="EC" id="1.17.1.8" evidence="9 10"/>
<dbReference type="InterPro" id="IPR022663">
    <property type="entry name" value="DapB_C"/>
</dbReference>
<keyword evidence="3 9" id="KW-0028">Amino-acid biosynthesis</keyword>
<dbReference type="STRING" id="2741.SAMN04489866_10570"/>
<dbReference type="GO" id="GO:0009089">
    <property type="term" value="P:lysine biosynthetic process via diaminopimelate"/>
    <property type="evidence" value="ECO:0007669"/>
    <property type="project" value="UniProtKB-UniRule"/>
</dbReference>
<dbReference type="Gene3D" id="3.40.50.720">
    <property type="entry name" value="NAD(P)-binding Rossmann-like Domain"/>
    <property type="match status" value="1"/>
</dbReference>
<evidence type="ECO:0000256" key="10">
    <source>
        <dbReference type="NCBIfam" id="TIGR00036"/>
    </source>
</evidence>
<comment type="caution">
    <text evidence="9">Was originally thought to be a dihydrodipicolinate reductase (DHDPR), catalyzing the conversion of dihydrodipicolinate to tetrahydrodipicolinate. However, it was shown in E.coli that the substrate of the enzymatic reaction is not dihydrodipicolinate (DHDP) but in fact (2S,4S)-4-hydroxy-2,3,4,5-tetrahydrodipicolinic acid (HTPA), the product released by the DapA-catalyzed reaction.</text>
</comment>
<dbReference type="InterPro" id="IPR022664">
    <property type="entry name" value="DapB_N_CS"/>
</dbReference>
<dbReference type="Pfam" id="PF05173">
    <property type="entry name" value="DapB_C"/>
    <property type="match status" value="1"/>
</dbReference>
<evidence type="ECO:0000313" key="13">
    <source>
        <dbReference type="EMBL" id="SDD66096.1"/>
    </source>
</evidence>
<dbReference type="GO" id="GO:0019877">
    <property type="term" value="P:diaminopimelate biosynthetic process"/>
    <property type="evidence" value="ECO:0007669"/>
    <property type="project" value="UniProtKB-UniRule"/>
</dbReference>
<proteinExistence type="inferred from homology"/>
<comment type="subcellular location">
    <subcellularLocation>
        <location evidence="9">Cytoplasm</location>
    </subcellularLocation>
</comment>
<dbReference type="UniPathway" id="UPA00034">
    <property type="reaction ID" value="UER00018"/>
</dbReference>
<sequence>MRILLSGATGAMGKMVAAQAKAAEDAEIVFGWTEATGETAAFPLSANIEDAPAADVLIDFSLHTTLPTLVAYARAHHLPMVIATTGHTPEELALMDQAAEEVPVFHSGNFSLGVHVLKLLARSAAAALPDFDIEIIEAHHHRKVDAPSGTAKMLVSAIQDVRPDTTVIGGRDGHVGARPADEIGVHAVRGGSIVGEHTVLLAGLDEMIEIKHTALSRAIFAKGALAAARFVTSAAPGLYDMDDLFLNDK</sequence>
<dbReference type="FunFam" id="3.30.360.10:FF:000009">
    <property type="entry name" value="4-hydroxy-tetrahydrodipicolinate reductase"/>
    <property type="match status" value="1"/>
</dbReference>
<evidence type="ECO:0000256" key="7">
    <source>
        <dbReference type="ARBA" id="ARBA00023027"/>
    </source>
</evidence>
<feature type="active site" description="Proton donor/acceptor" evidence="9">
    <location>
        <position position="139"/>
    </location>
</feature>